<feature type="region of interest" description="Disordered" evidence="1">
    <location>
        <begin position="135"/>
        <end position="165"/>
    </location>
</feature>
<accession>A0AAD9AXJ1</accession>
<feature type="region of interest" description="Disordered" evidence="1">
    <location>
        <begin position="1"/>
        <end position="29"/>
    </location>
</feature>
<proteinExistence type="predicted"/>
<reference evidence="2" key="1">
    <citation type="submission" date="2023-01" db="EMBL/GenBank/DDBJ databases">
        <title>Colletotrichum chrysophilum M932 genome sequence.</title>
        <authorList>
            <person name="Baroncelli R."/>
        </authorList>
    </citation>
    <scope>NUCLEOTIDE SEQUENCE</scope>
    <source>
        <strain evidence="2">M932</strain>
    </source>
</reference>
<dbReference type="EMBL" id="JAQOWY010000036">
    <property type="protein sequence ID" value="KAK1854500.1"/>
    <property type="molecule type" value="Genomic_DNA"/>
</dbReference>
<evidence type="ECO:0000313" key="2">
    <source>
        <dbReference type="EMBL" id="KAK1854500.1"/>
    </source>
</evidence>
<dbReference type="Proteomes" id="UP001243330">
    <property type="component" value="Unassembled WGS sequence"/>
</dbReference>
<organism evidence="2 3">
    <name type="scientific">Colletotrichum chrysophilum</name>
    <dbReference type="NCBI Taxonomy" id="1836956"/>
    <lineage>
        <taxon>Eukaryota</taxon>
        <taxon>Fungi</taxon>
        <taxon>Dikarya</taxon>
        <taxon>Ascomycota</taxon>
        <taxon>Pezizomycotina</taxon>
        <taxon>Sordariomycetes</taxon>
        <taxon>Hypocreomycetidae</taxon>
        <taxon>Glomerellales</taxon>
        <taxon>Glomerellaceae</taxon>
        <taxon>Colletotrichum</taxon>
        <taxon>Colletotrichum gloeosporioides species complex</taxon>
    </lineage>
</organism>
<evidence type="ECO:0000313" key="3">
    <source>
        <dbReference type="Proteomes" id="UP001243330"/>
    </source>
</evidence>
<dbReference type="AlphaFoldDB" id="A0AAD9AXJ1"/>
<sequence>MVISAKTLRAGGHAPTSFRSGGTGPHDSDSWVELNMQEMSSSAHLAVSPHELPRLHFSGPAKSVVRPLQVWDGPGGTVPTSTKSDIRSGALMDCAAAPANQGRGHPACQLKRRAGPIQDTEPDVERQHVRPSGKILPLRFMPPSQISDSSLSRPPSTGHAGLTRPCTNINQLETMLQWEPLSGQETKKAVFRLTPRFVTHVKPGTG</sequence>
<protein>
    <submittedName>
        <fullName evidence="2">Uncharacterized protein</fullName>
    </submittedName>
</protein>
<gene>
    <name evidence="2" type="ORF">CCHR01_02895</name>
</gene>
<name>A0AAD9AXJ1_9PEZI</name>
<comment type="caution">
    <text evidence="2">The sequence shown here is derived from an EMBL/GenBank/DDBJ whole genome shotgun (WGS) entry which is preliminary data.</text>
</comment>
<feature type="compositionally biased region" description="Polar residues" evidence="1">
    <location>
        <begin position="144"/>
        <end position="155"/>
    </location>
</feature>
<evidence type="ECO:0000256" key="1">
    <source>
        <dbReference type="SAM" id="MobiDB-lite"/>
    </source>
</evidence>
<keyword evidence="3" id="KW-1185">Reference proteome</keyword>